<name>A0AAD9DYJ4_9TELE</name>
<keyword evidence="2" id="KW-0812">Transmembrane</keyword>
<accession>A0AAD9DYJ4</accession>
<feature type="region of interest" description="Disordered" evidence="1">
    <location>
        <begin position="1"/>
        <end position="39"/>
    </location>
</feature>
<keyword evidence="4" id="KW-1185">Reference proteome</keyword>
<protein>
    <submittedName>
        <fullName evidence="3">Uncharacterized protein</fullName>
    </submittedName>
</protein>
<reference evidence="3" key="1">
    <citation type="submission" date="2023-03" db="EMBL/GenBank/DDBJ databases">
        <title>Electrophorus voltai genome.</title>
        <authorList>
            <person name="Bian C."/>
        </authorList>
    </citation>
    <scope>NUCLEOTIDE SEQUENCE</scope>
    <source>
        <strain evidence="3">CB-2022</strain>
        <tissue evidence="3">Muscle</tissue>
    </source>
</reference>
<dbReference type="Proteomes" id="UP001239994">
    <property type="component" value="Unassembled WGS sequence"/>
</dbReference>
<dbReference type="EMBL" id="JAROKS010000013">
    <property type="protein sequence ID" value="KAK1797703.1"/>
    <property type="molecule type" value="Genomic_DNA"/>
</dbReference>
<evidence type="ECO:0000256" key="2">
    <source>
        <dbReference type="SAM" id="Phobius"/>
    </source>
</evidence>
<evidence type="ECO:0000313" key="4">
    <source>
        <dbReference type="Proteomes" id="UP001239994"/>
    </source>
</evidence>
<feature type="transmembrane region" description="Helical" evidence="2">
    <location>
        <begin position="194"/>
        <end position="214"/>
    </location>
</feature>
<evidence type="ECO:0000256" key="1">
    <source>
        <dbReference type="SAM" id="MobiDB-lite"/>
    </source>
</evidence>
<feature type="region of interest" description="Disordered" evidence="1">
    <location>
        <begin position="89"/>
        <end position="113"/>
    </location>
</feature>
<sequence>PCGETPHALYLGTTRESAPGKLWGGPERSPGSESAESYRSSRDYRNWYDYNQYLGLDSAGSYYLHWDYGEDYTNYERSEEYHDVSLWSDSEVNSPEGPSMESNEPPAPKAPSEARHTTLWCLRANPNEARRRCHQCPPQRQAKQPVRFLKRLPQSRKSCHHPNRRWAIPRRPVGLQPSRRLVDRLGFLPASPDLFATCCVIMFTYLALSLYQSLSHSMSPLSPFVSVPVPVSVSVPVSVIVLVPLLLSCLRWPMSGHSDLKPRRLALVSGL</sequence>
<organism evidence="3 4">
    <name type="scientific">Electrophorus voltai</name>
    <dbReference type="NCBI Taxonomy" id="2609070"/>
    <lineage>
        <taxon>Eukaryota</taxon>
        <taxon>Metazoa</taxon>
        <taxon>Chordata</taxon>
        <taxon>Craniata</taxon>
        <taxon>Vertebrata</taxon>
        <taxon>Euteleostomi</taxon>
        <taxon>Actinopterygii</taxon>
        <taxon>Neopterygii</taxon>
        <taxon>Teleostei</taxon>
        <taxon>Ostariophysi</taxon>
        <taxon>Gymnotiformes</taxon>
        <taxon>Gymnotoidei</taxon>
        <taxon>Gymnotidae</taxon>
        <taxon>Electrophorus</taxon>
    </lineage>
</organism>
<comment type="caution">
    <text evidence="3">The sequence shown here is derived from an EMBL/GenBank/DDBJ whole genome shotgun (WGS) entry which is preliminary data.</text>
</comment>
<feature type="transmembrane region" description="Helical" evidence="2">
    <location>
        <begin position="234"/>
        <end position="254"/>
    </location>
</feature>
<feature type="non-terminal residue" evidence="3">
    <location>
        <position position="1"/>
    </location>
</feature>
<keyword evidence="2" id="KW-1133">Transmembrane helix</keyword>
<dbReference type="AlphaFoldDB" id="A0AAD9DYJ4"/>
<evidence type="ECO:0000313" key="3">
    <source>
        <dbReference type="EMBL" id="KAK1797703.1"/>
    </source>
</evidence>
<gene>
    <name evidence="3" type="ORF">P4O66_008073</name>
</gene>
<keyword evidence="2" id="KW-0472">Membrane</keyword>
<proteinExistence type="predicted"/>